<gene>
    <name evidence="2" type="ORF">FB391_3048</name>
</gene>
<dbReference type="EMBL" id="VFPE01000005">
    <property type="protein sequence ID" value="TQM23658.1"/>
    <property type="molecule type" value="Genomic_DNA"/>
</dbReference>
<evidence type="ECO:0000256" key="1">
    <source>
        <dbReference type="SAM" id="Phobius"/>
    </source>
</evidence>
<sequence length="144" mass="15279">MVYEERNAWAGLVVSIIAITVYVVVVLQQAAGGPLAEVDWVPIMLWIIGGGIVVTILVSILWGIVAGASDPDGVGKSDQRDRDIAHMSTRVGQAFLVIAGLGVIVLCAFEADWFWIANTMFFGFALSSIVGGVASVIAYRRGLA</sequence>
<feature type="transmembrane region" description="Helical" evidence="1">
    <location>
        <begin position="89"/>
        <end position="109"/>
    </location>
</feature>
<dbReference type="AlphaFoldDB" id="A0A543EPZ5"/>
<evidence type="ECO:0008006" key="4">
    <source>
        <dbReference type="Google" id="ProtNLM"/>
    </source>
</evidence>
<feature type="transmembrane region" description="Helical" evidence="1">
    <location>
        <begin position="43"/>
        <end position="68"/>
    </location>
</feature>
<keyword evidence="1" id="KW-0472">Membrane</keyword>
<protein>
    <recommendedName>
        <fullName evidence="4">DUF2178 domain-containing protein</fullName>
    </recommendedName>
</protein>
<organism evidence="2 3">
    <name type="scientific">Microbacterium kyungheense</name>
    <dbReference type="NCBI Taxonomy" id="1263636"/>
    <lineage>
        <taxon>Bacteria</taxon>
        <taxon>Bacillati</taxon>
        <taxon>Actinomycetota</taxon>
        <taxon>Actinomycetes</taxon>
        <taxon>Micrococcales</taxon>
        <taxon>Microbacteriaceae</taxon>
        <taxon>Microbacterium</taxon>
    </lineage>
</organism>
<feature type="transmembrane region" description="Helical" evidence="1">
    <location>
        <begin position="12"/>
        <end position="31"/>
    </location>
</feature>
<dbReference type="RefSeq" id="WP_141895740.1">
    <property type="nucleotide sequence ID" value="NZ_BAABLH010000002.1"/>
</dbReference>
<dbReference type="Proteomes" id="UP000320235">
    <property type="component" value="Unassembled WGS sequence"/>
</dbReference>
<reference evidence="2 3" key="1">
    <citation type="submission" date="2019-06" db="EMBL/GenBank/DDBJ databases">
        <title>Sequencing the genomes of 1000 actinobacteria strains.</title>
        <authorList>
            <person name="Klenk H.-P."/>
        </authorList>
    </citation>
    <scope>NUCLEOTIDE SEQUENCE [LARGE SCALE GENOMIC DNA]</scope>
    <source>
        <strain evidence="2 3">DSM 105492</strain>
    </source>
</reference>
<name>A0A543EPZ5_9MICO</name>
<keyword evidence="1" id="KW-1133">Transmembrane helix</keyword>
<feature type="transmembrane region" description="Helical" evidence="1">
    <location>
        <begin position="115"/>
        <end position="139"/>
    </location>
</feature>
<evidence type="ECO:0000313" key="3">
    <source>
        <dbReference type="Proteomes" id="UP000320235"/>
    </source>
</evidence>
<keyword evidence="1" id="KW-0812">Transmembrane</keyword>
<comment type="caution">
    <text evidence="2">The sequence shown here is derived from an EMBL/GenBank/DDBJ whole genome shotgun (WGS) entry which is preliminary data.</text>
</comment>
<keyword evidence="3" id="KW-1185">Reference proteome</keyword>
<evidence type="ECO:0000313" key="2">
    <source>
        <dbReference type="EMBL" id="TQM23658.1"/>
    </source>
</evidence>
<dbReference type="OrthoDB" id="4559359at2"/>
<accession>A0A543EPZ5</accession>
<proteinExistence type="predicted"/>